<feature type="region of interest" description="Disordered" evidence="1">
    <location>
        <begin position="125"/>
        <end position="199"/>
    </location>
</feature>
<feature type="transmembrane region" description="Helical" evidence="2">
    <location>
        <begin position="234"/>
        <end position="254"/>
    </location>
</feature>
<feature type="compositionally biased region" description="Basic and acidic residues" evidence="1">
    <location>
        <begin position="156"/>
        <end position="175"/>
    </location>
</feature>
<dbReference type="OrthoDB" id="4338624at2"/>
<proteinExistence type="predicted"/>
<protein>
    <submittedName>
        <fullName evidence="3">Uncharacterized protein</fullName>
    </submittedName>
</protein>
<keyword evidence="2" id="KW-0812">Transmembrane</keyword>
<evidence type="ECO:0000313" key="4">
    <source>
        <dbReference type="Proteomes" id="UP000031501"/>
    </source>
</evidence>
<gene>
    <name evidence="3" type="ORF">LK07_01900</name>
</gene>
<reference evidence="3 4" key="1">
    <citation type="submission" date="2017-07" db="EMBL/GenBank/DDBJ databases">
        <title>Genome sequence of Streptomyces pluripotens MUSC 137T.</title>
        <authorList>
            <person name="Ser H.-L."/>
            <person name="Lee L.-H."/>
        </authorList>
    </citation>
    <scope>NUCLEOTIDE SEQUENCE [LARGE SCALE GENOMIC DNA]</scope>
    <source>
        <strain evidence="3 4">MUSC 137</strain>
    </source>
</reference>
<dbReference type="EMBL" id="CP022433">
    <property type="protein sequence ID" value="ASN28139.1"/>
    <property type="molecule type" value="Genomic_DNA"/>
</dbReference>
<dbReference type="Proteomes" id="UP000031501">
    <property type="component" value="Chromosome"/>
</dbReference>
<dbReference type="STRING" id="1355015.LK06_000815"/>
<name>A0A221P7A3_9ACTN</name>
<dbReference type="KEGG" id="splu:LK06_000815"/>
<keyword evidence="4" id="KW-1185">Reference proteome</keyword>
<feature type="transmembrane region" description="Helical" evidence="2">
    <location>
        <begin position="301"/>
        <end position="324"/>
    </location>
</feature>
<dbReference type="AlphaFoldDB" id="A0A221P7A3"/>
<keyword evidence="2" id="KW-0472">Membrane</keyword>
<accession>A0A221P7A3</accession>
<evidence type="ECO:0000256" key="2">
    <source>
        <dbReference type="SAM" id="Phobius"/>
    </source>
</evidence>
<evidence type="ECO:0000313" key="3">
    <source>
        <dbReference type="EMBL" id="ASN28139.1"/>
    </source>
</evidence>
<keyword evidence="2" id="KW-1133">Transmembrane helix</keyword>
<sequence length="333" mass="33951">MHELVHAAVADRPVEDVVRLITLLESSPEYALTTVDALRVAGVDRSVEDVTRLVTLLTKPPRETDCADEAIRAAAERRPVEDVIRLMQLLHRTPVEPHCGQAAVQAAAVNRPVEEIAELIGRLAENQTGTEGVPLEATSAGPTGSTGPADPLSESARAEPEAPPAPERRPTEARTARIAVPPSGTAKDGTAKSPAGSGWSSVTAVRVARGAAALVFLCGLAHAPRHWAGLSQGVLGATAVAAGLCMLSALAMTARSVPARLVAATAALGVTASLAAGQVLGGRFGLPDPFRLPGATLAPPWLAGTAAATAVLATLTVLLATLVAGPPRHGGAR</sequence>
<evidence type="ECO:0000256" key="1">
    <source>
        <dbReference type="SAM" id="MobiDB-lite"/>
    </source>
</evidence>
<organism evidence="3 4">
    <name type="scientific">Streptomyces pluripotens</name>
    <dbReference type="NCBI Taxonomy" id="1355015"/>
    <lineage>
        <taxon>Bacteria</taxon>
        <taxon>Bacillati</taxon>
        <taxon>Actinomycetota</taxon>
        <taxon>Actinomycetes</taxon>
        <taxon>Kitasatosporales</taxon>
        <taxon>Streptomycetaceae</taxon>
        <taxon>Streptomyces</taxon>
    </lineage>
</organism>
<feature type="transmembrane region" description="Helical" evidence="2">
    <location>
        <begin position="261"/>
        <end position="281"/>
    </location>
</feature>